<dbReference type="GO" id="GO:0008611">
    <property type="term" value="P:ether lipid biosynthetic process"/>
    <property type="evidence" value="ECO:0007669"/>
    <property type="project" value="TreeGrafter"/>
</dbReference>
<dbReference type="GO" id="GO:0016287">
    <property type="term" value="F:glycerone-phosphate O-acyltransferase activity"/>
    <property type="evidence" value="ECO:0007669"/>
    <property type="project" value="TreeGrafter"/>
</dbReference>
<sequence>PATIVIYNINNQRKPMLKKRDDYEDILEEMRNSCIWNIVHSDHLHYVINQVSQESGEAPDIIQEVSSVILEEMAYRLQISTIHFFAFTLSKAFKTLLQHLQQAIQEHPVVLLPNHCSYMDFLLMSYTYDLALPVIIAAKVGVPRVTSQKFGHTYSFKVCLQEDNMVLKHPMRAIQTELTAGPHVTLLLCLTPFSVVYLSLIVSVFVFSLSPPDHAPTTKVVSSSLALHRSLVCVSGGLVSLVVGEPQGPVTPEETLCNRAVSVLHTAASFKKGECLAVALIYNNTQVLYSFECVFFTLSFILCPVDTDFEVACYLLVKTGAVQMLQQDIVMTDRGQPLLSFFNGFEGLTEKQYIPAVRSFAV</sequence>
<name>A0A4W5NS93_9TELE</name>
<dbReference type="GO" id="GO:0005778">
    <property type="term" value="C:peroxisomal membrane"/>
    <property type="evidence" value="ECO:0007669"/>
    <property type="project" value="TreeGrafter"/>
</dbReference>
<dbReference type="GO" id="GO:0031966">
    <property type="term" value="C:mitochondrial membrane"/>
    <property type="evidence" value="ECO:0007669"/>
    <property type="project" value="TreeGrafter"/>
</dbReference>
<organism evidence="1 2">
    <name type="scientific">Hucho hucho</name>
    <name type="common">huchen</name>
    <dbReference type="NCBI Taxonomy" id="62062"/>
    <lineage>
        <taxon>Eukaryota</taxon>
        <taxon>Metazoa</taxon>
        <taxon>Chordata</taxon>
        <taxon>Craniata</taxon>
        <taxon>Vertebrata</taxon>
        <taxon>Euteleostomi</taxon>
        <taxon>Actinopterygii</taxon>
        <taxon>Neopterygii</taxon>
        <taxon>Teleostei</taxon>
        <taxon>Protacanthopterygii</taxon>
        <taxon>Salmoniformes</taxon>
        <taxon>Salmonidae</taxon>
        <taxon>Salmoninae</taxon>
        <taxon>Hucho</taxon>
    </lineage>
</organism>
<dbReference type="GO" id="GO:0008654">
    <property type="term" value="P:phospholipid biosynthetic process"/>
    <property type="evidence" value="ECO:0007669"/>
    <property type="project" value="TreeGrafter"/>
</dbReference>
<dbReference type="GeneTree" id="ENSGT01060000251764"/>
<dbReference type="SUPFAM" id="SSF69593">
    <property type="entry name" value="Glycerol-3-phosphate (1)-acyltransferase"/>
    <property type="match status" value="1"/>
</dbReference>
<dbReference type="PANTHER" id="PTHR12563">
    <property type="entry name" value="GLYCEROL-3-PHOSPHATE ACYLTRANSFERASE"/>
    <property type="match status" value="1"/>
</dbReference>
<reference evidence="1" key="3">
    <citation type="submission" date="2025-09" db="UniProtKB">
        <authorList>
            <consortium name="Ensembl"/>
        </authorList>
    </citation>
    <scope>IDENTIFICATION</scope>
</reference>
<evidence type="ECO:0000313" key="2">
    <source>
        <dbReference type="Proteomes" id="UP000314982"/>
    </source>
</evidence>
<keyword evidence="2" id="KW-1185">Reference proteome</keyword>
<evidence type="ECO:0000313" key="1">
    <source>
        <dbReference type="Ensembl" id="ENSHHUP00000052160.1"/>
    </source>
</evidence>
<reference evidence="1" key="2">
    <citation type="submission" date="2025-08" db="UniProtKB">
        <authorList>
            <consortium name="Ensembl"/>
        </authorList>
    </citation>
    <scope>IDENTIFICATION</scope>
</reference>
<dbReference type="Proteomes" id="UP000314982">
    <property type="component" value="Unassembled WGS sequence"/>
</dbReference>
<dbReference type="GO" id="GO:0004366">
    <property type="term" value="F:glycerol-3-phosphate O-acyltransferase activity"/>
    <property type="evidence" value="ECO:0007669"/>
    <property type="project" value="TreeGrafter"/>
</dbReference>
<dbReference type="AlphaFoldDB" id="A0A4W5NS93"/>
<dbReference type="InterPro" id="IPR022284">
    <property type="entry name" value="GPAT/DHAPAT"/>
</dbReference>
<dbReference type="STRING" id="62062.ENSHHUP00000052160"/>
<protein>
    <submittedName>
        <fullName evidence="1">Uncharacterized protein</fullName>
    </submittedName>
</protein>
<dbReference type="GO" id="GO:0019432">
    <property type="term" value="P:triglyceride biosynthetic process"/>
    <property type="evidence" value="ECO:0007669"/>
    <property type="project" value="TreeGrafter"/>
</dbReference>
<reference evidence="2" key="1">
    <citation type="submission" date="2018-06" db="EMBL/GenBank/DDBJ databases">
        <title>Genome assembly of Danube salmon.</title>
        <authorList>
            <person name="Macqueen D.J."/>
            <person name="Gundappa M.K."/>
        </authorList>
    </citation>
    <scope>NUCLEOTIDE SEQUENCE [LARGE SCALE GENOMIC DNA]</scope>
</reference>
<dbReference type="GO" id="GO:0006631">
    <property type="term" value="P:fatty acid metabolic process"/>
    <property type="evidence" value="ECO:0007669"/>
    <property type="project" value="TreeGrafter"/>
</dbReference>
<accession>A0A4W5NS93</accession>
<dbReference type="PANTHER" id="PTHR12563:SF20">
    <property type="entry name" value="DIHYDROXYACETONE PHOSPHATE ACYLTRANSFERASE"/>
    <property type="match status" value="1"/>
</dbReference>
<dbReference type="Ensembl" id="ENSHHUT00000053998.1">
    <property type="protein sequence ID" value="ENSHHUP00000052160.1"/>
    <property type="gene ID" value="ENSHHUG00000031373.1"/>
</dbReference>
<proteinExistence type="predicted"/>